<dbReference type="Gene3D" id="3.30.470.20">
    <property type="entry name" value="ATP-grasp fold, B domain"/>
    <property type="match status" value="1"/>
</dbReference>
<dbReference type="GO" id="GO:0005524">
    <property type="term" value="F:ATP binding"/>
    <property type="evidence" value="ECO:0007669"/>
    <property type="project" value="UniProtKB-KW"/>
</dbReference>
<dbReference type="EMBL" id="KN668844">
    <property type="protein sequence ID" value="KHN04867.1"/>
    <property type="molecule type" value="Genomic_DNA"/>
</dbReference>
<dbReference type="PANTHER" id="PTHR14217">
    <property type="entry name" value="INOSITOL-TETRAKISPHOSPHATE 1-KINASE"/>
    <property type="match status" value="1"/>
</dbReference>
<evidence type="ECO:0000256" key="1">
    <source>
        <dbReference type="ARBA" id="ARBA00009601"/>
    </source>
</evidence>
<keyword evidence="5 9" id="KW-0547">Nucleotide-binding</keyword>
<feature type="binding site" evidence="10">
    <location>
        <position position="226"/>
    </location>
    <ligand>
        <name>Mg(2+)</name>
        <dbReference type="ChEBI" id="CHEBI:18420"/>
        <label>2</label>
    </ligand>
</feature>
<evidence type="ECO:0000256" key="4">
    <source>
        <dbReference type="ARBA" id="ARBA00022723"/>
    </source>
</evidence>
<evidence type="ECO:0000256" key="9">
    <source>
        <dbReference type="PIRNR" id="PIRNR038186"/>
    </source>
</evidence>
<accession>A0A0B2PB94</accession>
<dbReference type="Proteomes" id="UP000053555">
    <property type="component" value="Unassembled WGS sequence"/>
</dbReference>
<comment type="similarity">
    <text evidence="1 9">Belongs to the ITPK1 family.</text>
</comment>
<dbReference type="GO" id="GO:0032957">
    <property type="term" value="P:inositol trisphosphate metabolic process"/>
    <property type="evidence" value="ECO:0007669"/>
    <property type="project" value="InterPro"/>
</dbReference>
<dbReference type="GO" id="GO:0047325">
    <property type="term" value="F:inositol-3,4,5,6-tetrakisphosphate 1-kinase activity"/>
    <property type="evidence" value="ECO:0007669"/>
    <property type="project" value="UniProtKB-EC"/>
</dbReference>
<keyword evidence="7 9" id="KW-0067">ATP-binding</keyword>
<comment type="catalytic activity">
    <reaction evidence="9">
        <text>1D-myo-inositol 3,4,5,6-tetrakisphosphate + ATP = 1D-myo-inositol 1,3,4,5,6-pentakisphosphate + ADP + H(+)</text>
        <dbReference type="Rhea" id="RHEA:12452"/>
        <dbReference type="ChEBI" id="CHEBI:15378"/>
        <dbReference type="ChEBI" id="CHEBI:30616"/>
        <dbReference type="ChEBI" id="CHEBI:57539"/>
        <dbReference type="ChEBI" id="CHEBI:57733"/>
        <dbReference type="ChEBI" id="CHEBI:456216"/>
        <dbReference type="EC" id="2.7.1.134"/>
    </reaction>
</comment>
<dbReference type="GO" id="GO:0000287">
    <property type="term" value="F:magnesium ion binding"/>
    <property type="evidence" value="ECO:0007669"/>
    <property type="project" value="InterPro"/>
</dbReference>
<dbReference type="GO" id="GO:0052725">
    <property type="term" value="F:inositol-1,3,4-trisphosphate 6-kinase activity"/>
    <property type="evidence" value="ECO:0007669"/>
    <property type="project" value="InterPro"/>
</dbReference>
<protein>
    <recommendedName>
        <fullName evidence="9">Inositol-tetrakisphosphate 1-kinase</fullName>
        <ecNumber evidence="9">2.7.1.134</ecNumber>
    </recommendedName>
</protein>
<keyword evidence="4 9" id="KW-0479">Metal-binding</keyword>
<dbReference type="InterPro" id="IPR008656">
    <property type="entry name" value="Inositol_tetrakis-P_1-kinase"/>
</dbReference>
<evidence type="ECO:0000256" key="2">
    <source>
        <dbReference type="ARBA" id="ARBA00011245"/>
    </source>
</evidence>
<reference evidence="12" key="1">
    <citation type="submission" date="2014-07" db="EMBL/GenBank/DDBJ databases">
        <title>Identification of a novel salt tolerance gene in wild soybean by whole-genome sequencing.</title>
        <authorList>
            <person name="Lam H.-M."/>
            <person name="Qi X."/>
            <person name="Li M.-W."/>
            <person name="Liu X."/>
            <person name="Xie M."/>
            <person name="Ni M."/>
            <person name="Xu X."/>
        </authorList>
    </citation>
    <scope>NUCLEOTIDE SEQUENCE [LARGE SCALE GENOMIC DNA]</scope>
    <source>
        <tissue evidence="12">Root</tissue>
    </source>
</reference>
<gene>
    <name evidence="12" type="ORF">glysoja_024228</name>
</gene>
<evidence type="ECO:0000256" key="7">
    <source>
        <dbReference type="ARBA" id="ARBA00022840"/>
    </source>
</evidence>
<dbReference type="GO" id="GO:0005737">
    <property type="term" value="C:cytoplasm"/>
    <property type="evidence" value="ECO:0007669"/>
    <property type="project" value="TreeGrafter"/>
</dbReference>
<dbReference type="EC" id="2.7.1.134" evidence="9"/>
<dbReference type="InterPro" id="IPR040464">
    <property type="entry name" value="InsP(3)kin_ATP-grasp"/>
</dbReference>
<dbReference type="AlphaFoldDB" id="A0A0B2PB94"/>
<organism evidence="12">
    <name type="scientific">Glycine soja</name>
    <name type="common">Wild soybean</name>
    <dbReference type="NCBI Taxonomy" id="3848"/>
    <lineage>
        <taxon>Eukaryota</taxon>
        <taxon>Viridiplantae</taxon>
        <taxon>Streptophyta</taxon>
        <taxon>Embryophyta</taxon>
        <taxon>Tracheophyta</taxon>
        <taxon>Spermatophyta</taxon>
        <taxon>Magnoliopsida</taxon>
        <taxon>eudicotyledons</taxon>
        <taxon>Gunneridae</taxon>
        <taxon>Pentapetalae</taxon>
        <taxon>rosids</taxon>
        <taxon>fabids</taxon>
        <taxon>Fabales</taxon>
        <taxon>Fabaceae</taxon>
        <taxon>Papilionoideae</taxon>
        <taxon>50 kb inversion clade</taxon>
        <taxon>NPAAA clade</taxon>
        <taxon>indigoferoid/millettioid clade</taxon>
        <taxon>Phaseoleae</taxon>
        <taxon>Glycine</taxon>
        <taxon>Glycine subgen. Soja</taxon>
    </lineage>
</organism>
<dbReference type="Pfam" id="PF05770">
    <property type="entry name" value="Ins134_P3_kin"/>
    <property type="match status" value="1"/>
</dbReference>
<evidence type="ECO:0000259" key="11">
    <source>
        <dbReference type="Pfam" id="PF05770"/>
    </source>
</evidence>
<dbReference type="GO" id="GO:0052726">
    <property type="term" value="F:inositol-1,3,4-trisphosphate 5-kinase activity"/>
    <property type="evidence" value="ECO:0007669"/>
    <property type="project" value="InterPro"/>
</dbReference>
<proteinExistence type="inferred from homology"/>
<feature type="domain" description="Inositol 1,3,4-trisphosphate 5/6-kinase ATP-grasp" evidence="11">
    <location>
        <begin position="46"/>
        <end position="246"/>
    </location>
</feature>
<keyword evidence="6 9" id="KW-0418">Kinase</keyword>
<keyword evidence="3 9" id="KW-0808">Transferase</keyword>
<comment type="subunit">
    <text evidence="2 9">Monomer.</text>
</comment>
<name>A0A0B2PB94_GLYSO</name>
<comment type="cofactor">
    <cofactor evidence="9 10">
        <name>Mg(2+)</name>
        <dbReference type="ChEBI" id="CHEBI:18420"/>
    </cofactor>
    <text evidence="9 10">Binds 2 magnesium ions per subunit.</text>
</comment>
<dbReference type="FunFam" id="3.30.470.20:FF:000056">
    <property type="entry name" value="Inositol-tetrakisphosphate 1-kinase"/>
    <property type="match status" value="1"/>
</dbReference>
<evidence type="ECO:0000256" key="8">
    <source>
        <dbReference type="ARBA" id="ARBA00022842"/>
    </source>
</evidence>
<sequence>MAKEKRFRIGYALLPKKQNSFIRDSLRLHNRISMLQVVSELNVDDRSETFGIPKQIVIYNKDTLFDRRNWEALKFPVIAKPLVADGRAKSHKMALVFNHDGLNSLKPPVVVQEFVNHGGVIFKVYVTGERVRCVKRKSLPDVGEDELVRASEDLRRFSQVSNLATDEGTDDRYYKMMHLDDTEMPPLSFITQIARGLRRVMRLNLFNFDVIQDSRCGNRYLIVDINYFPGYAKMPGYETVLTDFFCDVFCMKQQWGEDCSENVGFDSVMGNKDVRRIMSNTCCGDGDEGGLQVSPLSVEEKDSYVQV</sequence>
<evidence type="ECO:0000256" key="10">
    <source>
        <dbReference type="PIRSR" id="PIRSR038186-2"/>
    </source>
</evidence>
<comment type="function">
    <text evidence="9">Kinase that can phosphorylate various inositol polyphosphate such as Ins(3,4,5,6)P4 or Ins(1,3,4)P3.</text>
</comment>
<evidence type="ECO:0000313" key="12">
    <source>
        <dbReference type="EMBL" id="KHN04867.1"/>
    </source>
</evidence>
<keyword evidence="8 9" id="KW-0460">Magnesium</keyword>
<feature type="binding site" evidence="10">
    <location>
        <position position="224"/>
    </location>
    <ligand>
        <name>Mg(2+)</name>
        <dbReference type="ChEBI" id="CHEBI:18420"/>
        <label>2</label>
    </ligand>
</feature>
<dbReference type="PANTHER" id="PTHR14217:SF24">
    <property type="entry name" value="INOSITOL-TETRAKISPHOSPHATE 1-KINASE 1"/>
    <property type="match status" value="1"/>
</dbReference>
<feature type="binding site" evidence="10">
    <location>
        <position position="224"/>
    </location>
    <ligand>
        <name>Mg(2+)</name>
        <dbReference type="ChEBI" id="CHEBI:18420"/>
        <label>1</label>
    </ligand>
</feature>
<dbReference type="PIRSF" id="PIRSF038186">
    <property type="entry name" value="ITPK"/>
    <property type="match status" value="1"/>
</dbReference>
<evidence type="ECO:0000256" key="6">
    <source>
        <dbReference type="ARBA" id="ARBA00022777"/>
    </source>
</evidence>
<dbReference type="SUPFAM" id="SSF56059">
    <property type="entry name" value="Glutathione synthetase ATP-binding domain-like"/>
    <property type="match status" value="1"/>
</dbReference>
<evidence type="ECO:0000256" key="3">
    <source>
        <dbReference type="ARBA" id="ARBA00022679"/>
    </source>
</evidence>
<evidence type="ECO:0000256" key="5">
    <source>
        <dbReference type="ARBA" id="ARBA00022741"/>
    </source>
</evidence>
<feature type="binding site" evidence="10">
    <location>
        <position position="209"/>
    </location>
    <ligand>
        <name>Mg(2+)</name>
        <dbReference type="ChEBI" id="CHEBI:18420"/>
        <label>1</label>
    </ligand>
</feature>